<feature type="compositionally biased region" description="Polar residues" evidence="1">
    <location>
        <begin position="376"/>
        <end position="395"/>
    </location>
</feature>
<feature type="region of interest" description="Disordered" evidence="1">
    <location>
        <begin position="271"/>
        <end position="395"/>
    </location>
</feature>
<feature type="compositionally biased region" description="Polar residues" evidence="1">
    <location>
        <begin position="296"/>
        <end position="306"/>
    </location>
</feature>
<feature type="domain" description="VHS" evidence="2">
    <location>
        <begin position="17"/>
        <end position="153"/>
    </location>
</feature>
<gene>
    <name evidence="3" type="ORF">ENUP19_0061G0125</name>
</gene>
<evidence type="ECO:0000313" key="4">
    <source>
        <dbReference type="Proteomes" id="UP001628156"/>
    </source>
</evidence>
<dbReference type="SUPFAM" id="SSF48464">
    <property type="entry name" value="ENTH/VHS domain"/>
    <property type="match status" value="1"/>
</dbReference>
<name>A0ABQ0DDP4_9EUKA</name>
<accession>A0ABQ0DDP4</accession>
<reference evidence="3 4" key="1">
    <citation type="journal article" date="2019" name="PLoS Negl. Trop. Dis.">
        <title>Whole genome sequencing of Entamoeba nuttalli reveals mammalian host-related molecular signatures and a novel octapeptide-repeat surface protein.</title>
        <authorList>
            <person name="Tanaka M."/>
            <person name="Makiuchi T."/>
            <person name="Komiyama T."/>
            <person name="Shiina T."/>
            <person name="Osaki K."/>
            <person name="Tachibana H."/>
        </authorList>
    </citation>
    <scope>NUCLEOTIDE SEQUENCE [LARGE SCALE GENOMIC DNA]</scope>
    <source>
        <strain evidence="3 4">P19-061405</strain>
    </source>
</reference>
<feature type="compositionally biased region" description="Polar residues" evidence="1">
    <location>
        <begin position="333"/>
        <end position="359"/>
    </location>
</feature>
<evidence type="ECO:0000313" key="3">
    <source>
        <dbReference type="EMBL" id="GAB1220965.1"/>
    </source>
</evidence>
<dbReference type="InterPro" id="IPR002014">
    <property type="entry name" value="VHS_dom"/>
</dbReference>
<comment type="caution">
    <text evidence="3">The sequence shown here is derived from an EMBL/GenBank/DDBJ whole genome shotgun (WGS) entry which is preliminary data.</text>
</comment>
<organism evidence="3 4">
    <name type="scientific">Entamoeba nuttalli</name>
    <dbReference type="NCBI Taxonomy" id="412467"/>
    <lineage>
        <taxon>Eukaryota</taxon>
        <taxon>Amoebozoa</taxon>
        <taxon>Evosea</taxon>
        <taxon>Archamoebae</taxon>
        <taxon>Mastigamoebida</taxon>
        <taxon>Entamoebidae</taxon>
        <taxon>Entamoeba</taxon>
    </lineage>
</organism>
<dbReference type="Proteomes" id="UP001628156">
    <property type="component" value="Unassembled WGS sequence"/>
</dbReference>
<dbReference type="PROSITE" id="PS50179">
    <property type="entry name" value="VHS"/>
    <property type="match status" value="1"/>
</dbReference>
<dbReference type="Gene3D" id="1.25.40.90">
    <property type="match status" value="1"/>
</dbReference>
<proteinExistence type="predicted"/>
<sequence>MSKGKQTVPLSQIVDHATNEIHPSPSIKAYATLAKIAATIPSAQVALRVQLITKMKAYCNGFLPKKEMYYCLCLVDYLVLNCPQFRPQVLNPDFVTLFERSADFEKCKKSKKPGIVTEKAMRILQTWGPLYPNELYDYQLMYDKYISKGVYFPVLDKLPEQAQPEHTETLADDLEKSTKEINECSELIQDALENTGASVRTQSVKALYKRAVELNSKFNVLFVKYINTTTNTEEIQKYSELESNFTRLIVQLANIINNPQGEDIYRTYTTGHITDKPEDKPTKLRSSQAPLDPISIATSSAQKETPSSSNFSRKNSSFQLAPPPSRGQPIRFSRQNTEPPESQLFQNSPIPSTKISMETQIRDDTDSVVKNRFIFDQSSSSYQSNHGPLDQQSLL</sequence>
<dbReference type="InterPro" id="IPR008942">
    <property type="entry name" value="ENTH_VHS"/>
</dbReference>
<evidence type="ECO:0000256" key="1">
    <source>
        <dbReference type="SAM" id="MobiDB-lite"/>
    </source>
</evidence>
<protein>
    <recommendedName>
        <fullName evidence="2">VHS domain-containing protein</fullName>
    </recommendedName>
</protein>
<feature type="compositionally biased region" description="Basic and acidic residues" evidence="1">
    <location>
        <begin position="273"/>
        <end position="282"/>
    </location>
</feature>
<feature type="compositionally biased region" description="Basic and acidic residues" evidence="1">
    <location>
        <begin position="360"/>
        <end position="369"/>
    </location>
</feature>
<keyword evidence="4" id="KW-1185">Reference proteome</keyword>
<evidence type="ECO:0000259" key="2">
    <source>
        <dbReference type="PROSITE" id="PS50179"/>
    </source>
</evidence>
<feature type="compositionally biased region" description="Low complexity" evidence="1">
    <location>
        <begin position="307"/>
        <end position="318"/>
    </location>
</feature>
<dbReference type="EMBL" id="BAAFRS010000061">
    <property type="protein sequence ID" value="GAB1220965.1"/>
    <property type="molecule type" value="Genomic_DNA"/>
</dbReference>